<name>A0A1G8ETE8_BACOV</name>
<dbReference type="PANTHER" id="PTHR47957:SF3">
    <property type="entry name" value="ATP-DEPENDENT HELICASE HRQ1"/>
    <property type="match status" value="1"/>
</dbReference>
<dbReference type="EMBL" id="FNDO01000011">
    <property type="protein sequence ID" value="SDH73182.1"/>
    <property type="molecule type" value="Genomic_DNA"/>
</dbReference>
<dbReference type="SMART" id="SM00487">
    <property type="entry name" value="DEXDc"/>
    <property type="match status" value="1"/>
</dbReference>
<dbReference type="PROSITE" id="PS51194">
    <property type="entry name" value="HELICASE_CTER"/>
    <property type="match status" value="1"/>
</dbReference>
<dbReference type="Pfam" id="PF09369">
    <property type="entry name" value="MZB"/>
    <property type="match status" value="1"/>
</dbReference>
<dbReference type="GO" id="GO:0006289">
    <property type="term" value="P:nucleotide-excision repair"/>
    <property type="evidence" value="ECO:0007669"/>
    <property type="project" value="TreeGrafter"/>
</dbReference>
<evidence type="ECO:0000313" key="7">
    <source>
        <dbReference type="Proteomes" id="UP000181870"/>
    </source>
</evidence>
<evidence type="ECO:0000259" key="4">
    <source>
        <dbReference type="PROSITE" id="PS51192"/>
    </source>
</evidence>
<reference evidence="6 7" key="1">
    <citation type="submission" date="2016-10" db="EMBL/GenBank/DDBJ databases">
        <authorList>
            <person name="de Groot N.N."/>
        </authorList>
    </citation>
    <scope>NUCLEOTIDE SEQUENCE [LARGE SCALE GENOMIC DNA]</scope>
    <source>
        <strain evidence="6 7">NLAE-zl-C57</strain>
    </source>
</reference>
<organism evidence="6 7">
    <name type="scientific">Bacteroides ovatus</name>
    <dbReference type="NCBI Taxonomy" id="28116"/>
    <lineage>
        <taxon>Bacteria</taxon>
        <taxon>Pseudomonadati</taxon>
        <taxon>Bacteroidota</taxon>
        <taxon>Bacteroidia</taxon>
        <taxon>Bacteroidales</taxon>
        <taxon>Bacteroidaceae</taxon>
        <taxon>Bacteroides</taxon>
    </lineage>
</organism>
<dbReference type="Proteomes" id="UP000181870">
    <property type="component" value="Unassembled WGS sequence"/>
</dbReference>
<evidence type="ECO:0000256" key="2">
    <source>
        <dbReference type="ARBA" id="ARBA00022840"/>
    </source>
</evidence>
<dbReference type="Pfam" id="PF00271">
    <property type="entry name" value="Helicase_C"/>
    <property type="match status" value="1"/>
</dbReference>
<dbReference type="Gene3D" id="3.40.50.300">
    <property type="entry name" value="P-loop containing nucleotide triphosphate hydrolases"/>
    <property type="match status" value="2"/>
</dbReference>
<evidence type="ECO:0008006" key="8">
    <source>
        <dbReference type="Google" id="ProtNLM"/>
    </source>
</evidence>
<dbReference type="GO" id="GO:0036297">
    <property type="term" value="P:interstrand cross-link repair"/>
    <property type="evidence" value="ECO:0007669"/>
    <property type="project" value="TreeGrafter"/>
</dbReference>
<dbReference type="InterPro" id="IPR011545">
    <property type="entry name" value="DEAD/DEAH_box_helicase_dom"/>
</dbReference>
<dbReference type="PROSITE" id="PS51192">
    <property type="entry name" value="HELICASE_ATP_BIND_1"/>
    <property type="match status" value="1"/>
</dbReference>
<dbReference type="InterPro" id="IPR027417">
    <property type="entry name" value="P-loop_NTPase"/>
</dbReference>
<dbReference type="InterPro" id="IPR001650">
    <property type="entry name" value="Helicase_C-like"/>
</dbReference>
<dbReference type="PANTHER" id="PTHR47957">
    <property type="entry name" value="ATP-DEPENDENT HELICASE HRQ1"/>
    <property type="match status" value="1"/>
</dbReference>
<evidence type="ECO:0000256" key="1">
    <source>
        <dbReference type="ARBA" id="ARBA00022741"/>
    </source>
</evidence>
<protein>
    <recommendedName>
        <fullName evidence="8">DEAD/DEAH box helicase</fullName>
    </recommendedName>
</protein>
<evidence type="ECO:0000259" key="5">
    <source>
        <dbReference type="PROSITE" id="PS51194"/>
    </source>
</evidence>
<feature type="region of interest" description="Disordered" evidence="3">
    <location>
        <begin position="811"/>
        <end position="835"/>
    </location>
</feature>
<dbReference type="SMART" id="SM00490">
    <property type="entry name" value="HELICc"/>
    <property type="match status" value="1"/>
</dbReference>
<keyword evidence="2" id="KW-0067">ATP-binding</keyword>
<feature type="domain" description="Helicase C-terminal" evidence="5">
    <location>
        <begin position="976"/>
        <end position="1132"/>
    </location>
</feature>
<accession>A0A1G8ETE8</accession>
<evidence type="ECO:0000256" key="3">
    <source>
        <dbReference type="SAM" id="MobiDB-lite"/>
    </source>
</evidence>
<dbReference type="GO" id="GO:0005524">
    <property type="term" value="F:ATP binding"/>
    <property type="evidence" value="ECO:0007669"/>
    <property type="project" value="UniProtKB-KW"/>
</dbReference>
<dbReference type="Pfam" id="PF00270">
    <property type="entry name" value="DEAD"/>
    <property type="match status" value="1"/>
</dbReference>
<keyword evidence="1" id="KW-0547">Nucleotide-binding</keyword>
<dbReference type="GO" id="GO:0043138">
    <property type="term" value="F:3'-5' DNA helicase activity"/>
    <property type="evidence" value="ECO:0007669"/>
    <property type="project" value="TreeGrafter"/>
</dbReference>
<feature type="domain" description="Helicase ATP-binding" evidence="4">
    <location>
        <begin position="102"/>
        <end position="306"/>
    </location>
</feature>
<dbReference type="RefSeq" id="WP_074636893.1">
    <property type="nucleotide sequence ID" value="NZ_FNDO01000011.1"/>
</dbReference>
<dbReference type="GO" id="GO:0003676">
    <property type="term" value="F:nucleic acid binding"/>
    <property type="evidence" value="ECO:0007669"/>
    <property type="project" value="InterPro"/>
</dbReference>
<evidence type="ECO:0000313" key="6">
    <source>
        <dbReference type="EMBL" id="SDH73182.1"/>
    </source>
</evidence>
<gene>
    <name evidence="6" type="ORF">SAMN05192582_101182</name>
</gene>
<sequence length="2042" mass="231896">MKFTNIYKETEENLQLALLSLWTPGSHPMRPAIQQLFKDEPLLAEPVFQSTFGWESTNDDTWKPSLNTLVWNNLEKMREQKAKKEGKTFRPFVPFKHQAESWKTLHEGKSIVVTSGTGSGKTECFMYPVLSDLYEHCGENAVQALFLYPLNALMEDQKNRLAEYCEPLNLKFAVYNGDTPEFHADGRDREDYKAEVKTREEIRDPKNKGSRPQILLTNPSMLEYVLVRQKDQVLLEKSAGKLRWIVIDEAHSYSGSAAVELANQIKRILDAFQVKAEDVRFACTSATIGGEDGTSSLIKFIKDIIGQPVEQIRVIGGNRLVPEISNSQLHSVIADNGLHVKAEGVCSLREKINKVAGMTLQQMWQWLCPGEGYNNIRALQLLDKLCELQVDGKTVLSLRAHFFMRALSGLYACANENCKGTSGTAYGHLTTYKASVCPDCGNPLLELVQCKRCGSFVLMGSSDSQTHKIYPCAEGEKHDDYFAIDDEIELDVQDVNAYQEEGDDTFYMIPFDKDNYHNPSSSAHASTLNIIHKASESILENAPFKSGKWVDLRKDASQKYCPCCGRLAKGKRLNLKYFRIPINFINQTISPVFLHECAPKEKSWGKYIAFTDSRQGTAISAKTFNIDVERRVGREKIVKDLATRKAAQGTAVIDVNILKTQGIPQETINQILALQSQATNVKNNISLHDAANLLFDEKLYEHIAGKNNDSDVDAYKAALLRQFIGSHAIYEQTAENMGLITLEYPELKDVRMSDTLETLAREKCIEITEKDWSDYLKICLDYFIRSGNHIQPLITGEVKFVRDTNKSTPITKWDEHRSGTASWPQVKVEGNNKPSPKQPRLVTLLCGALGLDSVDKLDIVKRQINQVLADAWNILEEKKFLTRVTANDTDGYNHPKYYKDGQYVDCYYLDLSSKDTNTRCVIKHPSKAWECPVSNTLLDTIFCGFSPLITGELSAEMFKKFKVNPNQVDLPNRPDDLTKLSKWYESDLTLHEFEKKGFWTDRHKYIYLDAPAYIAAEHSAQQSKELLREYTKAFAQKNPAINVLHCSTTMEMGVDIGDIDIVIMDTIPPTAANYLQRVGRAGRMGQSKAVAFSLCNNTPVGQNAFANPMWALQTMNHMIPVRSSQTIIQRHINSFFFREFICGQGVGIQGTATVGEFMESPCDDFIEFLDDMSTNKEEEKRFHKVFGENESYTIVKTKELINEVQEGFKDTIKELEDALTQYQKDDKRKIAISNQINKCKQGGLLNYLSEHQFLPNASMPTGVVTFDFTDRDQSNRLFKLYKESNKLKEESTSANSEDEKILVRQKQNENRKKIQRIKRDSQASRDIHTALNEYAPEQTVVVNEKNYVSAGVLLFGAYNEKTQTKAIYHCPHCGKTEYLPILDENRVCPNCNNPYHSIIDKQNGSYTLAYEPIGFRTDQNVDSTRQERTEKRFYDIRPVLLNSDWSSPMKDVNMCEVNTSGETGEILFYNVGNGYGFAFCKHCGRAVVEPMGHNKELPNGIKLGHNRLWGDVCDANTGDIARHVVFTGRHQTCYSVIRVKSIYDSNTFEKDEELAFSLGVVLKRALVKFLGIDETEIDFGIKDEQDNIALFIFDTARGGCGYPLHFNNPQELAQILDIARELVQSYTCNCHVDGGACARCLVDRTNYPYAHLLSKSKVIEWLDIQKEKSMPIPSDIQQNSVQAKVSHQALKAVVKEAVKAADVKEITFCVSDIIGNNSINDWSSIRSEMGKNIRRAVELGKTVTLIVEYHPDLHLDNADKFPYIDLKGKFPDCNVKLVKDQGKYKTVLILKDRNDTLTRYFTQDEDMLSLSNDWGCSDGCVYFDDVLPEFVNEELPNLEYNPDEIIREGSAKVDNFKISKYFSEVIAPCTMRQTDIITLETLFKGKHVSVTFSDMYVNSALASLMLAYLIKEVRDIFSLKIDDIMLQLDSSKRKVVNDRFSDYTYINMNFGSKESADRYTDNFIDEVLDIKPDHSLFDAEHHRWLKFTSRDGDVFEIRPDHSISGGWISSNTYMNLDTLDGSTIAKRRDDDVLYYAIIRKHK</sequence>
<proteinExistence type="predicted"/>
<dbReference type="InterPro" id="IPR014001">
    <property type="entry name" value="Helicase_ATP-bd"/>
</dbReference>
<dbReference type="InterPro" id="IPR018973">
    <property type="entry name" value="MZB"/>
</dbReference>
<dbReference type="SUPFAM" id="SSF52540">
    <property type="entry name" value="P-loop containing nucleoside triphosphate hydrolases"/>
    <property type="match status" value="2"/>
</dbReference>